<dbReference type="CDD" id="cd00093">
    <property type="entry name" value="HTH_XRE"/>
    <property type="match status" value="1"/>
</dbReference>
<keyword evidence="3" id="KW-1185">Reference proteome</keyword>
<gene>
    <name evidence="2" type="ORF">MMF94_03755</name>
</gene>
<dbReference type="Gene3D" id="1.10.260.40">
    <property type="entry name" value="lambda repressor-like DNA-binding domains"/>
    <property type="match status" value="1"/>
</dbReference>
<proteinExistence type="predicted"/>
<feature type="domain" description="HTH cro/C1-type" evidence="1">
    <location>
        <begin position="34"/>
        <end position="81"/>
    </location>
</feature>
<dbReference type="RefSeq" id="WP_241034813.1">
    <property type="nucleotide sequence ID" value="NZ_BAAAJF010000009.1"/>
</dbReference>
<dbReference type="PROSITE" id="PS50943">
    <property type="entry name" value="HTH_CROC1"/>
    <property type="match status" value="1"/>
</dbReference>
<dbReference type="SMART" id="SM00530">
    <property type="entry name" value="HTH_XRE"/>
    <property type="match status" value="1"/>
</dbReference>
<accession>A0ABS9T8C0</accession>
<dbReference type="SUPFAM" id="SSF47413">
    <property type="entry name" value="lambda repressor-like DNA-binding domains"/>
    <property type="match status" value="1"/>
</dbReference>
<sequence length="298" mass="32879">MDRTEFGSTLRTWRERLRPSDVGVPAGLRRRTPGLRREEVAALAGVSVDYLTRLEQGRGPHPSDGVLSALARALRVTDAERDHLFHLAGSTPPLPGRIRSAVRPSVLRLMDRFTDLPALLLDAKSDVLAWNPMAVALLGDLSSIPPAQRNIARQAFTGTHRVEFHAEERERLDRALVSELRRCAARYPADPDLQRLVSDLRAASADFERLWTLRELDERHGDTKRIHHPELGVLELDCNALVVHGDDQVLLVYSAAPGTPAAEALQLLRVIGLQDVGHISTGYAQAPIQGQDITQGGR</sequence>
<dbReference type="InterPro" id="IPR010982">
    <property type="entry name" value="Lambda_DNA-bd_dom_sf"/>
</dbReference>
<dbReference type="EMBL" id="JAKXMK010000003">
    <property type="protein sequence ID" value="MCH6164790.1"/>
    <property type="molecule type" value="Genomic_DNA"/>
</dbReference>
<dbReference type="InterPro" id="IPR001387">
    <property type="entry name" value="Cro/C1-type_HTH"/>
</dbReference>
<evidence type="ECO:0000259" key="1">
    <source>
        <dbReference type="PROSITE" id="PS50943"/>
    </source>
</evidence>
<dbReference type="PANTHER" id="PTHR35010">
    <property type="entry name" value="BLL4672 PROTEIN-RELATED"/>
    <property type="match status" value="1"/>
</dbReference>
<dbReference type="Proteomes" id="UP001299970">
    <property type="component" value="Unassembled WGS sequence"/>
</dbReference>
<comment type="caution">
    <text evidence="2">The sequence shown here is derived from an EMBL/GenBank/DDBJ whole genome shotgun (WGS) entry which is preliminary data.</text>
</comment>
<dbReference type="PANTHER" id="PTHR35010:SF2">
    <property type="entry name" value="BLL4672 PROTEIN"/>
    <property type="match status" value="1"/>
</dbReference>
<reference evidence="2 3" key="1">
    <citation type="submission" date="2022-03" db="EMBL/GenBank/DDBJ databases">
        <title>Pseudonocardia alaer sp. nov., a novel actinomycete isolated from reed forest soil.</title>
        <authorList>
            <person name="Wang L."/>
        </authorList>
    </citation>
    <scope>NUCLEOTIDE SEQUENCE [LARGE SCALE GENOMIC DNA]</scope>
    <source>
        <strain evidence="2 3">Y-16303</strain>
    </source>
</reference>
<dbReference type="InterPro" id="IPR041413">
    <property type="entry name" value="MLTR_LBD"/>
</dbReference>
<protein>
    <submittedName>
        <fullName evidence="2">Helix-turn-helix transcriptional regulator</fullName>
    </submittedName>
</protein>
<dbReference type="Pfam" id="PF13560">
    <property type="entry name" value="HTH_31"/>
    <property type="match status" value="1"/>
</dbReference>
<organism evidence="2 3">
    <name type="scientific">Pseudonocardia alaniniphila</name>
    <dbReference type="NCBI Taxonomy" id="75291"/>
    <lineage>
        <taxon>Bacteria</taxon>
        <taxon>Bacillati</taxon>
        <taxon>Actinomycetota</taxon>
        <taxon>Actinomycetes</taxon>
        <taxon>Pseudonocardiales</taxon>
        <taxon>Pseudonocardiaceae</taxon>
        <taxon>Pseudonocardia</taxon>
    </lineage>
</organism>
<dbReference type="Pfam" id="PF17765">
    <property type="entry name" value="MLTR_LBD"/>
    <property type="match status" value="1"/>
</dbReference>
<evidence type="ECO:0000313" key="3">
    <source>
        <dbReference type="Proteomes" id="UP001299970"/>
    </source>
</evidence>
<evidence type="ECO:0000313" key="2">
    <source>
        <dbReference type="EMBL" id="MCH6164790.1"/>
    </source>
</evidence>
<name>A0ABS9T8C0_9PSEU</name>
<dbReference type="Gene3D" id="3.30.450.180">
    <property type="match status" value="1"/>
</dbReference>